<name>A0A7C5EKL9_9BACT</name>
<comment type="caution">
    <text evidence="1">The sequence shown here is derived from an EMBL/GenBank/DDBJ whole genome shotgun (WGS) entry which is preliminary data.</text>
</comment>
<sequence length="155" mass="16688">MKPLLTGIVCLIFLGCVSTPPTPPAGCETAMVWQSGFMPKGPDLVELGFAALLTAEPNFKVQVKNGALKAWHLVKAGSLKGAVAELMVLLEKYPQYTPLALFALKRLDLERTLDPCDQKVLLGMCQNIAIYAGAREQDFEDGLAGLTGYFGAKDD</sequence>
<dbReference type="EMBL" id="DTKJ01000007">
    <property type="protein sequence ID" value="HGZ10716.1"/>
    <property type="molecule type" value="Genomic_DNA"/>
</dbReference>
<dbReference type="PROSITE" id="PS51257">
    <property type="entry name" value="PROKAR_LIPOPROTEIN"/>
    <property type="match status" value="1"/>
</dbReference>
<evidence type="ECO:0000313" key="1">
    <source>
        <dbReference type="EMBL" id="HGZ10716.1"/>
    </source>
</evidence>
<protein>
    <recommendedName>
        <fullName evidence="2">Lipoprotein</fullName>
    </recommendedName>
</protein>
<dbReference type="AlphaFoldDB" id="A0A7C5EKL9"/>
<gene>
    <name evidence="1" type="ORF">ENW48_00680</name>
</gene>
<accession>A0A7C5EKL9</accession>
<proteinExistence type="predicted"/>
<evidence type="ECO:0008006" key="2">
    <source>
        <dbReference type="Google" id="ProtNLM"/>
    </source>
</evidence>
<reference evidence="1" key="1">
    <citation type="journal article" date="2020" name="mSystems">
        <title>Genome- and Community-Level Interaction Insights into Carbon Utilization and Element Cycling Functions of Hydrothermarchaeota in Hydrothermal Sediment.</title>
        <authorList>
            <person name="Zhou Z."/>
            <person name="Liu Y."/>
            <person name="Xu W."/>
            <person name="Pan J."/>
            <person name="Luo Z.H."/>
            <person name="Li M."/>
        </authorList>
    </citation>
    <scope>NUCLEOTIDE SEQUENCE [LARGE SCALE GENOMIC DNA]</scope>
    <source>
        <strain evidence="1">SpSt-853</strain>
    </source>
</reference>
<organism evidence="1">
    <name type="scientific">Desulfobacca acetoxidans</name>
    <dbReference type="NCBI Taxonomy" id="60893"/>
    <lineage>
        <taxon>Bacteria</taxon>
        <taxon>Pseudomonadati</taxon>
        <taxon>Thermodesulfobacteriota</taxon>
        <taxon>Desulfobaccia</taxon>
        <taxon>Desulfobaccales</taxon>
        <taxon>Desulfobaccaceae</taxon>
        <taxon>Desulfobacca</taxon>
    </lineage>
</organism>